<gene>
    <name evidence="6" type="ORF">K8V82_04445</name>
</gene>
<dbReference type="GO" id="GO:0016810">
    <property type="term" value="F:hydrolase activity, acting on carbon-nitrogen (but not peptide) bonds"/>
    <property type="evidence" value="ECO:0007669"/>
    <property type="project" value="InterPro"/>
</dbReference>
<evidence type="ECO:0000259" key="5">
    <source>
        <dbReference type="PROSITE" id="PS51677"/>
    </source>
</evidence>
<feature type="domain" description="NodB homology" evidence="5">
    <location>
        <begin position="294"/>
        <end position="466"/>
    </location>
</feature>
<dbReference type="Pfam" id="PF01473">
    <property type="entry name" value="Choline_bind_1"/>
    <property type="match status" value="3"/>
</dbReference>
<dbReference type="PANTHER" id="PTHR10587">
    <property type="entry name" value="GLYCOSYL TRANSFERASE-RELATED"/>
    <property type="match status" value="1"/>
</dbReference>
<dbReference type="GO" id="GO:0046872">
    <property type="term" value="F:metal ion binding"/>
    <property type="evidence" value="ECO:0007669"/>
    <property type="project" value="UniProtKB-KW"/>
</dbReference>
<dbReference type="PROSITE" id="PS51677">
    <property type="entry name" value="NODB"/>
    <property type="match status" value="1"/>
</dbReference>
<dbReference type="SUPFAM" id="SSF88713">
    <property type="entry name" value="Glycoside hydrolase/deacetylase"/>
    <property type="match status" value="1"/>
</dbReference>
<dbReference type="Gene3D" id="2.10.270.10">
    <property type="entry name" value="Cholin Binding"/>
    <property type="match status" value="2"/>
</dbReference>
<proteinExistence type="predicted"/>
<dbReference type="InterPro" id="IPR050248">
    <property type="entry name" value="Polysacc_deacetylase_ArnD"/>
</dbReference>
<feature type="repeat" description="Cell wall-binding" evidence="4">
    <location>
        <begin position="202"/>
        <end position="221"/>
    </location>
</feature>
<sequence>MSKRSRNIRSMNARKRWLVHRLRRRRILGALILLLIIVAGAVTVTAAARAAMIDITLEVQSVSIKQGEQMPVLQAEVSCDKKEKKLKKKVLDKETGYTAWNLVEDLKAGKLYQLLCDSDGVTEGKYPIRIELDGELKKKLEDKGSWKKKVTLHIEEGTFQVLNQVGKWDGDKFKKWDGTYVQNDFVNAKGKTYYFGEDGVKVTGWKEIGVTYYHFDKDGVMQTDMWLDKGESKAYLQSDGKAAAGWFDLDGATYYFTQEGEMVTGKKRVGTLDCVFSEDGKLESQKSSIDPDKPMMALTFDDGPGDRTGELLDMLEKYDAHATFFMQGVSIPGRESLIARMLEADCELGNHSYNHPELTKISDADIRSQIGTTDDLIKDACGEGATLMRPPYGSINDAVKKNVGMPMILWNVDTLDWKGDTQSVINSVLQNADDGDIVLMHDIHSTTVDAALQLIPKLVDQGYQLVTVSEMAQARGINMKAGETYTDFNK</sequence>
<dbReference type="InterPro" id="IPR018337">
    <property type="entry name" value="Cell_wall/Cho-bd_repeat"/>
</dbReference>
<comment type="caution">
    <text evidence="6">The sequence shown here is derived from an EMBL/GenBank/DDBJ whole genome shotgun (WGS) entry which is preliminary data.</text>
</comment>
<evidence type="ECO:0000256" key="4">
    <source>
        <dbReference type="PROSITE-ProRule" id="PRU00591"/>
    </source>
</evidence>
<evidence type="ECO:0000256" key="1">
    <source>
        <dbReference type="ARBA" id="ARBA00022723"/>
    </source>
</evidence>
<accession>A0A921I1F0</accession>
<dbReference type="Proteomes" id="UP000769156">
    <property type="component" value="Unassembled WGS sequence"/>
</dbReference>
<evidence type="ECO:0000313" key="6">
    <source>
        <dbReference type="EMBL" id="HJF94022.1"/>
    </source>
</evidence>
<keyword evidence="1" id="KW-0479">Metal-binding</keyword>
<dbReference type="SUPFAM" id="SSF69360">
    <property type="entry name" value="Cell wall binding repeat"/>
    <property type="match status" value="1"/>
</dbReference>
<keyword evidence="3" id="KW-0378">Hydrolase</keyword>
<dbReference type="Gene3D" id="3.20.20.370">
    <property type="entry name" value="Glycoside hydrolase/deacetylase"/>
    <property type="match status" value="1"/>
</dbReference>
<evidence type="ECO:0000256" key="3">
    <source>
        <dbReference type="ARBA" id="ARBA00022801"/>
    </source>
</evidence>
<dbReference type="CDD" id="cd10954">
    <property type="entry name" value="CE4_CtAXE_like"/>
    <property type="match status" value="1"/>
</dbReference>
<dbReference type="PROSITE" id="PS51170">
    <property type="entry name" value="CW"/>
    <property type="match status" value="1"/>
</dbReference>
<dbReference type="InterPro" id="IPR002509">
    <property type="entry name" value="NODB_dom"/>
</dbReference>
<dbReference type="GO" id="GO:0016020">
    <property type="term" value="C:membrane"/>
    <property type="evidence" value="ECO:0007669"/>
    <property type="project" value="TreeGrafter"/>
</dbReference>
<name>A0A921I1F0_9FIRM</name>
<evidence type="ECO:0000256" key="2">
    <source>
        <dbReference type="ARBA" id="ARBA00022737"/>
    </source>
</evidence>
<reference evidence="6" key="1">
    <citation type="journal article" date="2021" name="PeerJ">
        <title>Extensive microbial diversity within the chicken gut microbiome revealed by metagenomics and culture.</title>
        <authorList>
            <person name="Gilroy R."/>
            <person name="Ravi A."/>
            <person name="Getino M."/>
            <person name="Pursley I."/>
            <person name="Horton D.L."/>
            <person name="Alikhan N.F."/>
            <person name="Baker D."/>
            <person name="Gharbi K."/>
            <person name="Hall N."/>
            <person name="Watson M."/>
            <person name="Adriaenssens E.M."/>
            <person name="Foster-Nyarko E."/>
            <person name="Jarju S."/>
            <person name="Secka A."/>
            <person name="Antonio M."/>
            <person name="Oren A."/>
            <person name="Chaudhuri R.R."/>
            <person name="La Ragione R."/>
            <person name="Hildebrand F."/>
            <person name="Pallen M.J."/>
        </authorList>
    </citation>
    <scope>NUCLEOTIDE SEQUENCE</scope>
    <source>
        <strain evidence="6">ChiSjej5B23-16112</strain>
    </source>
</reference>
<reference evidence="6" key="2">
    <citation type="submission" date="2021-09" db="EMBL/GenBank/DDBJ databases">
        <authorList>
            <person name="Gilroy R."/>
        </authorList>
    </citation>
    <scope>NUCLEOTIDE SEQUENCE</scope>
    <source>
        <strain evidence="6">ChiSjej5B23-16112</strain>
    </source>
</reference>
<dbReference type="Pfam" id="PF01522">
    <property type="entry name" value="Polysacc_deac_1"/>
    <property type="match status" value="1"/>
</dbReference>
<dbReference type="GO" id="GO:0005975">
    <property type="term" value="P:carbohydrate metabolic process"/>
    <property type="evidence" value="ECO:0007669"/>
    <property type="project" value="InterPro"/>
</dbReference>
<keyword evidence="2" id="KW-0677">Repeat</keyword>
<protein>
    <submittedName>
        <fullName evidence="6">Polysaccharide deacetylase family protein</fullName>
    </submittedName>
</protein>
<dbReference type="EMBL" id="DYVY01000070">
    <property type="protein sequence ID" value="HJF94022.1"/>
    <property type="molecule type" value="Genomic_DNA"/>
</dbReference>
<evidence type="ECO:0000313" key="7">
    <source>
        <dbReference type="Proteomes" id="UP000769156"/>
    </source>
</evidence>
<organism evidence="6 7">
    <name type="scientific">Lachnoclostridium phocaeense</name>
    <dbReference type="NCBI Taxonomy" id="1871021"/>
    <lineage>
        <taxon>Bacteria</taxon>
        <taxon>Bacillati</taxon>
        <taxon>Bacillota</taxon>
        <taxon>Clostridia</taxon>
        <taxon>Lachnospirales</taxon>
        <taxon>Lachnospiraceae</taxon>
    </lineage>
</organism>
<dbReference type="PANTHER" id="PTHR10587:SF133">
    <property type="entry name" value="CHITIN DEACETYLASE 1-RELATED"/>
    <property type="match status" value="1"/>
</dbReference>
<dbReference type="InterPro" id="IPR011330">
    <property type="entry name" value="Glyco_hydro/deAcase_b/a-brl"/>
</dbReference>
<dbReference type="AlphaFoldDB" id="A0A921I1F0"/>